<evidence type="ECO:0000313" key="2">
    <source>
        <dbReference type="EMBL" id="GHO52545.1"/>
    </source>
</evidence>
<dbReference type="Gene3D" id="3.30.200.20">
    <property type="entry name" value="Phosphorylase Kinase, domain 1"/>
    <property type="match status" value="1"/>
</dbReference>
<dbReference type="Pfam" id="PF01636">
    <property type="entry name" value="APH"/>
    <property type="match status" value="1"/>
</dbReference>
<dbReference type="Gene3D" id="3.90.1200.10">
    <property type="match status" value="1"/>
</dbReference>
<organism evidence="2 3">
    <name type="scientific">Ktedonobacter robiniae</name>
    <dbReference type="NCBI Taxonomy" id="2778365"/>
    <lineage>
        <taxon>Bacteria</taxon>
        <taxon>Bacillati</taxon>
        <taxon>Chloroflexota</taxon>
        <taxon>Ktedonobacteria</taxon>
        <taxon>Ktedonobacterales</taxon>
        <taxon>Ktedonobacteraceae</taxon>
        <taxon>Ktedonobacter</taxon>
    </lineage>
</organism>
<reference evidence="2 3" key="1">
    <citation type="journal article" date="2021" name="Int. J. Syst. Evol. Microbiol.">
        <title>Reticulibacter mediterranei gen. nov., sp. nov., within the new family Reticulibacteraceae fam. nov., and Ktedonospora formicarum gen. nov., sp. nov., Ktedonobacter robiniae sp. nov., Dictyobacter formicarum sp. nov. and Dictyobacter arantiisoli sp. nov., belonging to the class Ktedonobacteria.</title>
        <authorList>
            <person name="Yabe S."/>
            <person name="Zheng Y."/>
            <person name="Wang C.M."/>
            <person name="Sakai Y."/>
            <person name="Abe K."/>
            <person name="Yokota A."/>
            <person name="Donadio S."/>
            <person name="Cavaletti L."/>
            <person name="Monciardini P."/>
        </authorList>
    </citation>
    <scope>NUCLEOTIDE SEQUENCE [LARGE SCALE GENOMIC DNA]</scope>
    <source>
        <strain evidence="2 3">SOSP1-30</strain>
    </source>
</reference>
<dbReference type="PANTHER" id="PTHR47829">
    <property type="entry name" value="HYDROLASE, PUTATIVE (AFU_ORTHOLOGUE AFUA_1G12880)-RELATED"/>
    <property type="match status" value="1"/>
</dbReference>
<name>A0ABQ3UIR0_9CHLR</name>
<protein>
    <submittedName>
        <fullName evidence="2">Aminoglycoside phosphotransferase</fullName>
    </submittedName>
</protein>
<dbReference type="InterPro" id="IPR041726">
    <property type="entry name" value="ACAD10_11_N"/>
</dbReference>
<sequence length="359" mass="40861">MNIEKDTIAVRSGEAFDPHVVEDYLRAQIAEVRAQPEGSLEVRQFPSGASNLTYLLKMGTWEGVLRRPPLGPVPPKAHDMGRESGLLRQIHPVFPLAPRPYCFCDDPSVLGAPFYVMERRQGLVLDSALPPGIEATEELGRRLSQAVVETLVEVHAIDWQQAGLEHFGYPLGFLERQVKSWIERYQRAQTDEIPKVEPLLRWLNTHIPTSPAASLIHNDFKLNNMLFAEDDPARPAAVLDWEMATLGDPLFDLAISLSYWVRPSDPPELRSILPTVTVLPGFYERNEFLELYARKSGRDLSDMHFYMTFAYFKLAVILQQIYVRWKRGQTQDARFAGFGKRVYTLIQHAYAVSQQGQLN</sequence>
<evidence type="ECO:0000313" key="3">
    <source>
        <dbReference type="Proteomes" id="UP000654345"/>
    </source>
</evidence>
<dbReference type="Proteomes" id="UP000654345">
    <property type="component" value="Unassembled WGS sequence"/>
</dbReference>
<keyword evidence="3" id="KW-1185">Reference proteome</keyword>
<feature type="domain" description="Aminoglycoside phosphotransferase" evidence="1">
    <location>
        <begin position="41"/>
        <end position="270"/>
    </location>
</feature>
<dbReference type="PANTHER" id="PTHR47829:SF1">
    <property type="entry name" value="HAD FAMILY PHOSPHATASE"/>
    <property type="match status" value="1"/>
</dbReference>
<dbReference type="InterPro" id="IPR002575">
    <property type="entry name" value="Aminoglycoside_PTrfase"/>
</dbReference>
<dbReference type="CDD" id="cd05154">
    <property type="entry name" value="ACAD10_11_N-like"/>
    <property type="match status" value="1"/>
</dbReference>
<dbReference type="RefSeq" id="WP_201369438.1">
    <property type="nucleotide sequence ID" value="NZ_BNJG01000001.1"/>
</dbReference>
<dbReference type="InterPro" id="IPR052898">
    <property type="entry name" value="ACAD10-like"/>
</dbReference>
<proteinExistence type="predicted"/>
<dbReference type="EMBL" id="BNJG01000001">
    <property type="protein sequence ID" value="GHO52545.1"/>
    <property type="molecule type" value="Genomic_DNA"/>
</dbReference>
<accession>A0ABQ3UIR0</accession>
<gene>
    <name evidence="2" type="ORF">KSB_10200</name>
</gene>
<dbReference type="SUPFAM" id="SSF56112">
    <property type="entry name" value="Protein kinase-like (PK-like)"/>
    <property type="match status" value="1"/>
</dbReference>
<comment type="caution">
    <text evidence="2">The sequence shown here is derived from an EMBL/GenBank/DDBJ whole genome shotgun (WGS) entry which is preliminary data.</text>
</comment>
<dbReference type="InterPro" id="IPR011009">
    <property type="entry name" value="Kinase-like_dom_sf"/>
</dbReference>
<evidence type="ECO:0000259" key="1">
    <source>
        <dbReference type="Pfam" id="PF01636"/>
    </source>
</evidence>